<dbReference type="RefSeq" id="WP_034442243.1">
    <property type="nucleotide sequence ID" value="NZ_DBEWVB010000189.1"/>
</dbReference>
<gene>
    <name evidence="1" type="ORF">NE630_11005</name>
</gene>
<reference evidence="1 2" key="1">
    <citation type="submission" date="2022-06" db="EMBL/GenBank/DDBJ databases">
        <title>Isolation of gut microbiota from human fecal samples.</title>
        <authorList>
            <person name="Pamer E.G."/>
            <person name="Barat B."/>
            <person name="Waligurski E."/>
            <person name="Medina S."/>
            <person name="Paddock L."/>
            <person name="Mostad J."/>
        </authorList>
    </citation>
    <scope>NUCLEOTIDE SEQUENCE [LARGE SCALE GENOMIC DNA]</scope>
    <source>
        <strain evidence="1 2">DFI.9.90</strain>
    </source>
</reference>
<keyword evidence="2" id="KW-1185">Reference proteome</keyword>
<dbReference type="Proteomes" id="UP001205919">
    <property type="component" value="Unassembled WGS sequence"/>
</dbReference>
<evidence type="ECO:0000313" key="1">
    <source>
        <dbReference type="EMBL" id="MCQ4814959.1"/>
    </source>
</evidence>
<proteinExistence type="predicted"/>
<sequence>MPEKRKIFLPFAPSDLSAAAELIADGAVYYTCAVPEMAAELEKRLREMSGCAGGCVTGEMTLEAIAPAVVGCAENLGAIDRLIYMPELTARGELFLDLSEDDFTAHTAAINGLFMLCKCALPYMMGGESPEIIVRLPHGQSNLISEMYRSAAEAVAKSMNNELAEYGVLVKLI</sequence>
<dbReference type="GeneID" id="95755757"/>
<dbReference type="Gene3D" id="3.40.50.720">
    <property type="entry name" value="NAD(P)-binding Rossmann-like Domain"/>
    <property type="match status" value="1"/>
</dbReference>
<organism evidence="1 2">
    <name type="scientific">Cloacibacillus evryensis</name>
    <dbReference type="NCBI Taxonomy" id="508460"/>
    <lineage>
        <taxon>Bacteria</taxon>
        <taxon>Thermotogati</taxon>
        <taxon>Synergistota</taxon>
        <taxon>Synergistia</taxon>
        <taxon>Synergistales</taxon>
        <taxon>Synergistaceae</taxon>
        <taxon>Cloacibacillus</taxon>
    </lineage>
</organism>
<accession>A0AAW5K507</accession>
<comment type="caution">
    <text evidence="1">The sequence shown here is derived from an EMBL/GenBank/DDBJ whole genome shotgun (WGS) entry which is preliminary data.</text>
</comment>
<name>A0AAW5K507_9BACT</name>
<dbReference type="EMBL" id="JANFYT010000024">
    <property type="protein sequence ID" value="MCQ4814959.1"/>
    <property type="molecule type" value="Genomic_DNA"/>
</dbReference>
<dbReference type="SUPFAM" id="SSF51735">
    <property type="entry name" value="NAD(P)-binding Rossmann-fold domains"/>
    <property type="match status" value="1"/>
</dbReference>
<evidence type="ECO:0000313" key="2">
    <source>
        <dbReference type="Proteomes" id="UP001205919"/>
    </source>
</evidence>
<dbReference type="InterPro" id="IPR036291">
    <property type="entry name" value="NAD(P)-bd_dom_sf"/>
</dbReference>
<dbReference type="AlphaFoldDB" id="A0AAW5K507"/>
<protein>
    <submittedName>
        <fullName evidence="1">SDR family oxidoreductase</fullName>
    </submittedName>
</protein>